<keyword evidence="3" id="KW-1185">Reference proteome</keyword>
<feature type="region of interest" description="Disordered" evidence="1">
    <location>
        <begin position="1"/>
        <end position="25"/>
    </location>
</feature>
<sequence length="114" mass="13276">MAAKKENKEVEVKENKEVEVKDEKSLEKEINQNEKSLKAKLEKMKKVPLEIPEDPNNPNEVVPIGWNGIIYAVPRGKEFMVPVVIRDIWKESYQKTKAANKRIEQSINKELKVY</sequence>
<proteinExistence type="predicted"/>
<reference evidence="2 3" key="1">
    <citation type="submission" date="2024-05" db="EMBL/GenBank/DDBJ databases">
        <authorList>
            <person name="Haq I."/>
            <person name="Ullah Z."/>
            <person name="Ahmad R."/>
            <person name="Li M."/>
            <person name="Tong Y."/>
        </authorList>
    </citation>
    <scope>NUCLEOTIDE SEQUENCE [LARGE SCALE GENOMIC DNA]</scope>
    <source>
        <strain evidence="2 3">16A2E</strain>
    </source>
</reference>
<evidence type="ECO:0000256" key="1">
    <source>
        <dbReference type="SAM" id="MobiDB-lite"/>
    </source>
</evidence>
<gene>
    <name evidence="2" type="ORF">ABC228_01115</name>
</gene>
<evidence type="ECO:0000313" key="3">
    <source>
        <dbReference type="Proteomes" id="UP001444625"/>
    </source>
</evidence>
<dbReference type="EMBL" id="JBDIML010000001">
    <property type="protein sequence ID" value="MEN2765774.1"/>
    <property type="molecule type" value="Genomic_DNA"/>
</dbReference>
<comment type="caution">
    <text evidence="2">The sequence shown here is derived from an EMBL/GenBank/DDBJ whole genome shotgun (WGS) entry which is preliminary data.</text>
</comment>
<organism evidence="2 3">
    <name type="scientific">Ornithinibacillus xuwenensis</name>
    <dbReference type="NCBI Taxonomy" id="3144668"/>
    <lineage>
        <taxon>Bacteria</taxon>
        <taxon>Bacillati</taxon>
        <taxon>Bacillota</taxon>
        <taxon>Bacilli</taxon>
        <taxon>Bacillales</taxon>
        <taxon>Bacillaceae</taxon>
        <taxon>Ornithinibacillus</taxon>
    </lineage>
</organism>
<accession>A0ABU9XBZ1</accession>
<dbReference type="Proteomes" id="UP001444625">
    <property type="component" value="Unassembled WGS sequence"/>
</dbReference>
<evidence type="ECO:0000313" key="2">
    <source>
        <dbReference type="EMBL" id="MEN2765774.1"/>
    </source>
</evidence>
<name>A0ABU9XBZ1_9BACI</name>
<dbReference type="RefSeq" id="WP_345823248.1">
    <property type="nucleotide sequence ID" value="NZ_JBDIML010000001.1"/>
</dbReference>
<protein>
    <submittedName>
        <fullName evidence="2">Uncharacterized protein</fullName>
    </submittedName>
</protein>